<name>A0ABR4C469_9HELO</name>
<dbReference type="InterPro" id="IPR036770">
    <property type="entry name" value="Ankyrin_rpt-contain_sf"/>
</dbReference>
<feature type="repeat" description="ANK" evidence="3">
    <location>
        <begin position="890"/>
        <end position="922"/>
    </location>
</feature>
<dbReference type="Proteomes" id="UP001595075">
    <property type="component" value="Unassembled WGS sequence"/>
</dbReference>
<feature type="region of interest" description="Disordered" evidence="4">
    <location>
        <begin position="801"/>
        <end position="826"/>
    </location>
</feature>
<feature type="repeat" description="ANK" evidence="3">
    <location>
        <begin position="855"/>
        <end position="883"/>
    </location>
</feature>
<dbReference type="PROSITE" id="PS50088">
    <property type="entry name" value="ANK_REPEAT"/>
    <property type="match status" value="4"/>
</dbReference>
<feature type="compositionally biased region" description="Basic and acidic residues" evidence="4">
    <location>
        <begin position="804"/>
        <end position="817"/>
    </location>
</feature>
<dbReference type="SMART" id="SM00248">
    <property type="entry name" value="ANK"/>
    <property type="match status" value="7"/>
</dbReference>
<feature type="domain" description="Clr5" evidence="5">
    <location>
        <begin position="41"/>
        <end position="86"/>
    </location>
</feature>
<dbReference type="Pfam" id="PF14420">
    <property type="entry name" value="Clr5"/>
    <property type="match status" value="1"/>
</dbReference>
<dbReference type="Gene3D" id="1.25.40.20">
    <property type="entry name" value="Ankyrin repeat-containing domain"/>
    <property type="match status" value="3"/>
</dbReference>
<dbReference type="EMBL" id="JAZHXI010000014">
    <property type="protein sequence ID" value="KAL2064307.1"/>
    <property type="molecule type" value="Genomic_DNA"/>
</dbReference>
<protein>
    <recommendedName>
        <fullName evidence="5">Clr5 domain-containing protein</fullName>
    </recommendedName>
</protein>
<dbReference type="InterPro" id="IPR025676">
    <property type="entry name" value="Clr5_dom"/>
</dbReference>
<feature type="repeat" description="ANK" evidence="3">
    <location>
        <begin position="599"/>
        <end position="631"/>
    </location>
</feature>
<dbReference type="PANTHER" id="PTHR24198">
    <property type="entry name" value="ANKYRIN REPEAT AND PROTEIN KINASE DOMAIN-CONTAINING PROTEIN"/>
    <property type="match status" value="1"/>
</dbReference>
<keyword evidence="1" id="KW-0677">Repeat</keyword>
<dbReference type="PROSITE" id="PS50297">
    <property type="entry name" value="ANK_REP_REGION"/>
    <property type="match status" value="2"/>
</dbReference>
<accession>A0ABR4C469</accession>
<evidence type="ECO:0000256" key="4">
    <source>
        <dbReference type="SAM" id="MobiDB-lite"/>
    </source>
</evidence>
<proteinExistence type="predicted"/>
<organism evidence="6 7">
    <name type="scientific">Oculimacula yallundae</name>
    <dbReference type="NCBI Taxonomy" id="86028"/>
    <lineage>
        <taxon>Eukaryota</taxon>
        <taxon>Fungi</taxon>
        <taxon>Dikarya</taxon>
        <taxon>Ascomycota</taxon>
        <taxon>Pezizomycotina</taxon>
        <taxon>Leotiomycetes</taxon>
        <taxon>Helotiales</taxon>
        <taxon>Ploettnerulaceae</taxon>
        <taxon>Oculimacula</taxon>
    </lineage>
</organism>
<dbReference type="InterPro" id="IPR002110">
    <property type="entry name" value="Ankyrin_rpt"/>
</dbReference>
<dbReference type="Pfam" id="PF12796">
    <property type="entry name" value="Ank_2"/>
    <property type="match status" value="1"/>
</dbReference>
<gene>
    <name evidence="6" type="ORF">VTL71DRAFT_4801</name>
</gene>
<evidence type="ECO:0000313" key="7">
    <source>
        <dbReference type="Proteomes" id="UP001595075"/>
    </source>
</evidence>
<evidence type="ECO:0000256" key="1">
    <source>
        <dbReference type="ARBA" id="ARBA00022737"/>
    </source>
</evidence>
<evidence type="ECO:0000313" key="6">
    <source>
        <dbReference type="EMBL" id="KAL2064307.1"/>
    </source>
</evidence>
<dbReference type="SUPFAM" id="SSF48403">
    <property type="entry name" value="Ankyrin repeat"/>
    <property type="match status" value="2"/>
</dbReference>
<evidence type="ECO:0000256" key="3">
    <source>
        <dbReference type="PROSITE-ProRule" id="PRU00023"/>
    </source>
</evidence>
<keyword evidence="7" id="KW-1185">Reference proteome</keyword>
<dbReference type="Pfam" id="PF00023">
    <property type="entry name" value="Ank"/>
    <property type="match status" value="1"/>
</dbReference>
<feature type="compositionally biased region" description="Polar residues" evidence="4">
    <location>
        <begin position="1"/>
        <end position="28"/>
    </location>
</feature>
<feature type="repeat" description="ANK" evidence="3">
    <location>
        <begin position="925"/>
        <end position="957"/>
    </location>
</feature>
<evidence type="ECO:0000256" key="2">
    <source>
        <dbReference type="ARBA" id="ARBA00023043"/>
    </source>
</evidence>
<reference evidence="6 7" key="1">
    <citation type="journal article" date="2024" name="Commun. Biol.">
        <title>Comparative genomic analysis of thermophilic fungi reveals convergent evolutionary adaptations and gene losses.</title>
        <authorList>
            <person name="Steindorff A.S."/>
            <person name="Aguilar-Pontes M.V."/>
            <person name="Robinson A.J."/>
            <person name="Andreopoulos B."/>
            <person name="LaButti K."/>
            <person name="Kuo A."/>
            <person name="Mondo S."/>
            <person name="Riley R."/>
            <person name="Otillar R."/>
            <person name="Haridas S."/>
            <person name="Lipzen A."/>
            <person name="Grimwood J."/>
            <person name="Schmutz J."/>
            <person name="Clum A."/>
            <person name="Reid I.D."/>
            <person name="Moisan M.C."/>
            <person name="Butler G."/>
            <person name="Nguyen T.T.M."/>
            <person name="Dewar K."/>
            <person name="Conant G."/>
            <person name="Drula E."/>
            <person name="Henrissat B."/>
            <person name="Hansel C."/>
            <person name="Singer S."/>
            <person name="Hutchinson M.I."/>
            <person name="de Vries R.P."/>
            <person name="Natvig D.O."/>
            <person name="Powell A.J."/>
            <person name="Tsang A."/>
            <person name="Grigoriev I.V."/>
        </authorList>
    </citation>
    <scope>NUCLEOTIDE SEQUENCE [LARGE SCALE GENOMIC DNA]</scope>
    <source>
        <strain evidence="6 7">CBS 494.80</strain>
    </source>
</reference>
<comment type="caution">
    <text evidence="6">The sequence shown here is derived from an EMBL/GenBank/DDBJ whole genome shotgun (WGS) entry which is preliminary data.</text>
</comment>
<sequence>MCRTLTTSTENSKPYHISTQPSISTINMPPQRDAQVDDTSKNRIYHLYIMENLSLTKVRSTMKSIFDFDRTLNEYQKLLHDWKFEKRKKTADWRDLKRKIDARKAVHKQSALYLNRKLLPDHRVNKEFGRQSLFMNAMETFKANQEPMPATPPGFMICTPDAEICLNYVFKNLPILKFIEIARSLTGATGSLLQFSSEATSLVPFFATSSILPPSAFLTEKAATALGLDKIDRLDPTELVNLVTYMISNNLPGTAKSSDMYKLLKARGMLDLLSSIASVDSLTTEALLEGIFRLAMEALDTPIVKELLRLRVNPNGYQFVYDGIADTFDALQYSCLRGAIELARILLEAGIAVNDGEMGWKRSILTIAIVGNYGSLWGTYLKVEDRAFNYKRYDKTDDEEEMNPWDRECDDINVEHEEALEGNDCICDYHSLHRKEPLFVELVESLLRAGAKVVYQVDDSEFEDESTLDQYMDNVPHAFKGCDSPLTAAAKYKRQYLVDRFLDLGADANLTLEPGDSAIHQCLLSFEENLGDPRDTCFWEWTLPDLRAWILARATFKSFGCNNITGIVKSLLRANADPDQPYVICDNFSALDEKYHAYQDATPLNFAILGSFEELVEVLLSSGSNPNRSSLEYAIHGGNRAILERILDTNAPLSYQAIRAAAELPRHGFFELLVTKRTDHLSRTLAVIEAVRSDIGEDVLDLENFDPVLLRDHLSQLQDAVNHCCSIGRTGFVLKLLNSQCASRVSHLPTLPPMLPSVAEAGTWELWGALMKMIENAPVVFTASLDPPVFSLEQSTNRQLRATKVREPLRENEESREPVGSSPTSLHISVEQGNITQVRRFLEQQEDPNFVPAGLSHTPLQIAARDGHKEIAELLLQYGANVNGPPCAKSGATALQYAAIGGYIGIAAILLEYRVDIDAAGAQSNGRTALEGAAEHGRIDMLKMFLNAGADVHGAGQIQYERALNFASNNGHHAARKMLEDYHNLASL</sequence>
<dbReference type="PANTHER" id="PTHR24198:SF165">
    <property type="entry name" value="ANKYRIN REPEAT-CONTAINING PROTEIN-RELATED"/>
    <property type="match status" value="1"/>
</dbReference>
<feature type="region of interest" description="Disordered" evidence="4">
    <location>
        <begin position="1"/>
        <end position="36"/>
    </location>
</feature>
<keyword evidence="2 3" id="KW-0040">ANK repeat</keyword>
<evidence type="ECO:0000259" key="5">
    <source>
        <dbReference type="Pfam" id="PF14420"/>
    </source>
</evidence>